<feature type="domain" description="Tubulin/FtsZ GTPase" evidence="4">
    <location>
        <begin position="13"/>
        <end position="143"/>
    </location>
</feature>
<dbReference type="GO" id="GO:0005525">
    <property type="term" value="F:GTP binding"/>
    <property type="evidence" value="ECO:0007669"/>
    <property type="project" value="UniProtKB-KW"/>
</dbReference>
<evidence type="ECO:0000313" key="5">
    <source>
        <dbReference type="EMBL" id="HAN26369.1"/>
    </source>
</evidence>
<dbReference type="GO" id="GO:0000917">
    <property type="term" value="P:division septum assembly"/>
    <property type="evidence" value="ECO:0007669"/>
    <property type="project" value="UniProtKB-KW"/>
</dbReference>
<dbReference type="InterPro" id="IPR045061">
    <property type="entry name" value="FtsZ/CetZ"/>
</dbReference>
<dbReference type="EMBL" id="DMND01000023">
    <property type="protein sequence ID" value="HAN26369.1"/>
    <property type="molecule type" value="Genomic_DNA"/>
</dbReference>
<dbReference type="PANTHER" id="PTHR30314">
    <property type="entry name" value="CELL DIVISION PROTEIN FTSZ-RELATED"/>
    <property type="match status" value="1"/>
</dbReference>
<dbReference type="AlphaFoldDB" id="A0A3C1KI40"/>
<comment type="subunit">
    <text evidence="3">Homodimer. Polymerizes to form a dynamic ring structure in a strictly GTP-dependent manner.</text>
</comment>
<keyword evidence="3" id="KW-0717">Septation</keyword>
<dbReference type="InterPro" id="IPR003008">
    <property type="entry name" value="Tubulin_FtsZ_GTPase"/>
</dbReference>
<evidence type="ECO:0000256" key="1">
    <source>
        <dbReference type="ARBA" id="ARBA00022741"/>
    </source>
</evidence>
<evidence type="ECO:0000313" key="6">
    <source>
        <dbReference type="Proteomes" id="UP000259273"/>
    </source>
</evidence>
<dbReference type="InterPro" id="IPR036525">
    <property type="entry name" value="Tubulin/FtsZ_GTPase_sf"/>
</dbReference>
<evidence type="ECO:0000256" key="2">
    <source>
        <dbReference type="ARBA" id="ARBA00023134"/>
    </source>
</evidence>
<comment type="similarity">
    <text evidence="3">Belongs to the FtsZ family.</text>
</comment>
<name>A0A3C1KI40_9GAMM</name>
<dbReference type="PROSITE" id="PS01135">
    <property type="entry name" value="FTSZ_2"/>
    <property type="match status" value="1"/>
</dbReference>
<dbReference type="GO" id="GO:0005737">
    <property type="term" value="C:cytoplasm"/>
    <property type="evidence" value="ECO:0007669"/>
    <property type="project" value="UniProtKB-SubCell"/>
</dbReference>
<comment type="caution">
    <text evidence="5">The sequence shown here is derived from an EMBL/GenBank/DDBJ whole genome shotgun (WGS) entry which is preliminary data.</text>
</comment>
<dbReference type="Gene3D" id="3.40.50.1440">
    <property type="entry name" value="Tubulin/FtsZ, GTPase domain"/>
    <property type="match status" value="1"/>
</dbReference>
<evidence type="ECO:0000259" key="4">
    <source>
        <dbReference type="SMART" id="SM00864"/>
    </source>
</evidence>
<dbReference type="Pfam" id="PF00091">
    <property type="entry name" value="Tubulin"/>
    <property type="match status" value="1"/>
</dbReference>
<dbReference type="SUPFAM" id="SSF52490">
    <property type="entry name" value="Tubulin nucleotide-binding domain-like"/>
    <property type="match status" value="1"/>
</dbReference>
<reference evidence="5 6" key="1">
    <citation type="journal article" date="2018" name="Nat. Biotechnol.">
        <title>A standardized bacterial taxonomy based on genome phylogeny substantially revises the tree of life.</title>
        <authorList>
            <person name="Parks D.H."/>
            <person name="Chuvochina M."/>
            <person name="Waite D.W."/>
            <person name="Rinke C."/>
            <person name="Skarshewski A."/>
            <person name="Chaumeil P.A."/>
            <person name="Hugenholtz P."/>
        </authorList>
    </citation>
    <scope>NUCLEOTIDE SEQUENCE [LARGE SCALE GENOMIC DNA]</scope>
    <source>
        <strain evidence="5">UBA9158</strain>
    </source>
</reference>
<keyword evidence="3" id="KW-0131">Cell cycle</keyword>
<dbReference type="PROSITE" id="PS01134">
    <property type="entry name" value="FTSZ_1"/>
    <property type="match status" value="1"/>
</dbReference>
<dbReference type="PANTHER" id="PTHR30314:SF3">
    <property type="entry name" value="MITOCHONDRIAL DIVISION PROTEIN FSZA"/>
    <property type="match status" value="1"/>
</dbReference>
<comment type="function">
    <text evidence="3">Essential cell division protein that forms a contractile ring structure (Z ring) at the future cell division site. The regulation of the ring assembly controls the timing and the location of cell division. One of the functions of the FtsZ ring is to recruit other cell division proteins to the septum to produce a new cell wall between the dividing cells. Binds GTP and shows GTPase activity.</text>
</comment>
<sequence>MFELIDNVPQNAVIKVIGVGGGGGNAVKHMIENSVEGVDFICANTDAQALSDIRSKTVLQLGGAITKGLGAGANPEIGRAAALEDRERIADALRGADMVFITAGMGGGTGTGGAPIVAEVAREMGILTVAVVTRPFPFEGKKR</sequence>
<dbReference type="PRINTS" id="PR00423">
    <property type="entry name" value="CELLDVISFTSZ"/>
</dbReference>
<feature type="non-terminal residue" evidence="5">
    <location>
        <position position="143"/>
    </location>
</feature>
<evidence type="ECO:0000256" key="3">
    <source>
        <dbReference type="RuleBase" id="RU000631"/>
    </source>
</evidence>
<comment type="subcellular location">
    <subcellularLocation>
        <location evidence="3">Cytoplasm</location>
    </subcellularLocation>
</comment>
<gene>
    <name evidence="5" type="ORF">DCP75_01270</name>
</gene>
<dbReference type="SMART" id="SM00864">
    <property type="entry name" value="Tubulin"/>
    <property type="match status" value="1"/>
</dbReference>
<dbReference type="Proteomes" id="UP000259273">
    <property type="component" value="Unassembled WGS sequence"/>
</dbReference>
<keyword evidence="2 3" id="KW-0342">GTP-binding</keyword>
<dbReference type="GO" id="GO:0003924">
    <property type="term" value="F:GTPase activity"/>
    <property type="evidence" value="ECO:0007669"/>
    <property type="project" value="InterPro"/>
</dbReference>
<keyword evidence="1 3" id="KW-0547">Nucleotide-binding</keyword>
<dbReference type="STRING" id="1121937.GCA_000423125_03057"/>
<dbReference type="InterPro" id="IPR020805">
    <property type="entry name" value="Cell_div_FtsZ_CS"/>
</dbReference>
<accession>A0A3C1KI40</accession>
<dbReference type="GO" id="GO:0032153">
    <property type="term" value="C:cell division site"/>
    <property type="evidence" value="ECO:0007669"/>
    <property type="project" value="TreeGrafter"/>
</dbReference>
<keyword evidence="3 5" id="KW-0132">Cell division</keyword>
<proteinExistence type="inferred from homology"/>
<organism evidence="5 6">
    <name type="scientific">Haliea salexigens</name>
    <dbReference type="NCBI Taxonomy" id="287487"/>
    <lineage>
        <taxon>Bacteria</taxon>
        <taxon>Pseudomonadati</taxon>
        <taxon>Pseudomonadota</taxon>
        <taxon>Gammaproteobacteria</taxon>
        <taxon>Cellvibrionales</taxon>
        <taxon>Halieaceae</taxon>
        <taxon>Haliea</taxon>
    </lineage>
</organism>
<protein>
    <recommendedName>
        <fullName evidence="3">Cell division protein FtsZ</fullName>
    </recommendedName>
</protein>